<evidence type="ECO:0000256" key="1">
    <source>
        <dbReference type="ARBA" id="ARBA00004413"/>
    </source>
</evidence>
<evidence type="ECO:0000256" key="9">
    <source>
        <dbReference type="ARBA" id="ARBA00023136"/>
    </source>
</evidence>
<evidence type="ECO:0000313" key="12">
    <source>
        <dbReference type="Proteomes" id="UP000782312"/>
    </source>
</evidence>
<evidence type="ECO:0000256" key="7">
    <source>
        <dbReference type="ARBA" id="ARBA00022795"/>
    </source>
</evidence>
<keyword evidence="6" id="KW-0145">Chemotaxis</keyword>
<dbReference type="NCBIfam" id="TIGR02473">
    <property type="entry name" value="flagell_FliJ"/>
    <property type="match status" value="1"/>
</dbReference>
<keyword evidence="7" id="KW-1005">Bacterial flagellum biogenesis</keyword>
<sequence>MPRKFPLDAVLRLRRMEEQNKMKEFASFERVRARETEQLQSLERHLDGARHDLAERVAGEGLPSQKAQLYLAFFGAQTARIRYQQDLLRKVQAEVRRKRAEMSMAIARRKIYDRLRERFVEAQEKEMNRKEARQVDDIASVRFIARSKGRFGVA</sequence>
<keyword evidence="4" id="KW-0813">Transport</keyword>
<reference evidence="11" key="1">
    <citation type="submission" date="2020-07" db="EMBL/GenBank/DDBJ databases">
        <title>Huge and variable diversity of episymbiotic CPR bacteria and DPANN archaea in groundwater ecosystems.</title>
        <authorList>
            <person name="He C.Y."/>
            <person name="Keren R."/>
            <person name="Whittaker M."/>
            <person name="Farag I.F."/>
            <person name="Doudna J."/>
            <person name="Cate J.H.D."/>
            <person name="Banfield J.F."/>
        </authorList>
    </citation>
    <scope>NUCLEOTIDE SEQUENCE</scope>
    <source>
        <strain evidence="11">NC_groundwater_763_Ag_S-0.2um_68_21</strain>
    </source>
</reference>
<comment type="subcellular location">
    <subcellularLocation>
        <location evidence="1">Cell membrane</location>
        <topology evidence="1">Peripheral membrane protein</topology>
        <orientation evidence="1">Cytoplasmic side</orientation>
    </subcellularLocation>
</comment>
<evidence type="ECO:0000256" key="4">
    <source>
        <dbReference type="ARBA" id="ARBA00022448"/>
    </source>
</evidence>
<comment type="caution">
    <text evidence="11">The sequence shown here is derived from an EMBL/GenBank/DDBJ whole genome shotgun (WGS) entry which is preliminary data.</text>
</comment>
<dbReference type="GO" id="GO:0071973">
    <property type="term" value="P:bacterial-type flagellum-dependent cell motility"/>
    <property type="evidence" value="ECO:0007669"/>
    <property type="project" value="InterPro"/>
</dbReference>
<evidence type="ECO:0000256" key="2">
    <source>
        <dbReference type="ARBA" id="ARBA00010004"/>
    </source>
</evidence>
<dbReference type="GO" id="GO:0005886">
    <property type="term" value="C:plasma membrane"/>
    <property type="evidence" value="ECO:0007669"/>
    <property type="project" value="UniProtKB-SubCell"/>
</dbReference>
<evidence type="ECO:0000256" key="5">
    <source>
        <dbReference type="ARBA" id="ARBA00022475"/>
    </source>
</evidence>
<accession>A0A932I0B2</accession>
<dbReference type="InterPro" id="IPR012823">
    <property type="entry name" value="Flagell_FliJ"/>
</dbReference>
<keyword evidence="11" id="KW-0282">Flagellum</keyword>
<evidence type="ECO:0000256" key="6">
    <source>
        <dbReference type="ARBA" id="ARBA00022500"/>
    </source>
</evidence>
<keyword evidence="11" id="KW-0966">Cell projection</keyword>
<evidence type="ECO:0000256" key="8">
    <source>
        <dbReference type="ARBA" id="ARBA00022927"/>
    </source>
</evidence>
<dbReference type="Gene3D" id="1.10.287.1700">
    <property type="match status" value="1"/>
</dbReference>
<dbReference type="AlphaFoldDB" id="A0A932I0B2"/>
<evidence type="ECO:0000313" key="11">
    <source>
        <dbReference type="EMBL" id="MBI3128971.1"/>
    </source>
</evidence>
<keyword evidence="5" id="KW-1003">Cell membrane</keyword>
<dbReference type="InterPro" id="IPR053716">
    <property type="entry name" value="Flag_assembly_chemotaxis_eff"/>
</dbReference>
<dbReference type="Proteomes" id="UP000782312">
    <property type="component" value="Unassembled WGS sequence"/>
</dbReference>
<keyword evidence="10" id="KW-1006">Bacterial flagellum protein export</keyword>
<gene>
    <name evidence="11" type="primary">fliJ</name>
    <name evidence="11" type="ORF">HYZ11_15300</name>
</gene>
<keyword evidence="11" id="KW-0969">Cilium</keyword>
<evidence type="ECO:0000256" key="3">
    <source>
        <dbReference type="ARBA" id="ARBA00020392"/>
    </source>
</evidence>
<dbReference type="EMBL" id="JACPUR010000037">
    <property type="protein sequence ID" value="MBI3128971.1"/>
    <property type="molecule type" value="Genomic_DNA"/>
</dbReference>
<proteinExistence type="inferred from homology"/>
<dbReference type="GO" id="GO:0006935">
    <property type="term" value="P:chemotaxis"/>
    <property type="evidence" value="ECO:0007669"/>
    <property type="project" value="UniProtKB-KW"/>
</dbReference>
<dbReference type="GO" id="GO:0009288">
    <property type="term" value="C:bacterial-type flagellum"/>
    <property type="evidence" value="ECO:0007669"/>
    <property type="project" value="InterPro"/>
</dbReference>
<keyword evidence="9" id="KW-0472">Membrane</keyword>
<dbReference type="GO" id="GO:0015031">
    <property type="term" value="P:protein transport"/>
    <property type="evidence" value="ECO:0007669"/>
    <property type="project" value="UniProtKB-KW"/>
</dbReference>
<organism evidence="11 12">
    <name type="scientific">Tectimicrobiota bacterium</name>
    <dbReference type="NCBI Taxonomy" id="2528274"/>
    <lineage>
        <taxon>Bacteria</taxon>
        <taxon>Pseudomonadati</taxon>
        <taxon>Nitrospinota/Tectimicrobiota group</taxon>
        <taxon>Candidatus Tectimicrobiota</taxon>
    </lineage>
</organism>
<keyword evidence="8" id="KW-0653">Protein transport</keyword>
<dbReference type="Pfam" id="PF02050">
    <property type="entry name" value="FliJ"/>
    <property type="match status" value="1"/>
</dbReference>
<dbReference type="GO" id="GO:0044781">
    <property type="term" value="P:bacterial-type flagellum organization"/>
    <property type="evidence" value="ECO:0007669"/>
    <property type="project" value="UniProtKB-KW"/>
</dbReference>
<comment type="similarity">
    <text evidence="2">Belongs to the FliJ family.</text>
</comment>
<protein>
    <recommendedName>
        <fullName evidence="3">Flagellar FliJ protein</fullName>
    </recommendedName>
</protein>
<evidence type="ECO:0000256" key="10">
    <source>
        <dbReference type="ARBA" id="ARBA00023225"/>
    </source>
</evidence>
<name>A0A932I0B2_UNCTE</name>